<feature type="chain" id="PRO_5002665058" description="Outer membrane protein beta-barrel domain-containing protein" evidence="1">
    <location>
        <begin position="21"/>
        <end position="178"/>
    </location>
</feature>
<accession>A4BD47</accession>
<dbReference type="AlphaFoldDB" id="A4BD47"/>
<gene>
    <name evidence="2" type="ORF">MED297_05564</name>
</gene>
<dbReference type="Proteomes" id="UP000005953">
    <property type="component" value="Unassembled WGS sequence"/>
</dbReference>
<name>A4BD47_9GAMM</name>
<protein>
    <recommendedName>
        <fullName evidence="4">Outer membrane protein beta-barrel domain-containing protein</fullName>
    </recommendedName>
</protein>
<evidence type="ECO:0000313" key="3">
    <source>
        <dbReference type="Proteomes" id="UP000005953"/>
    </source>
</evidence>
<organism evidence="2 3">
    <name type="scientific">Reinekea blandensis MED297</name>
    <dbReference type="NCBI Taxonomy" id="314283"/>
    <lineage>
        <taxon>Bacteria</taxon>
        <taxon>Pseudomonadati</taxon>
        <taxon>Pseudomonadota</taxon>
        <taxon>Gammaproteobacteria</taxon>
        <taxon>Oceanospirillales</taxon>
        <taxon>Saccharospirillaceae</taxon>
        <taxon>Reinekea</taxon>
    </lineage>
</organism>
<dbReference type="RefSeq" id="WP_008048247.1">
    <property type="nucleotide sequence ID" value="NZ_CH724155.1"/>
</dbReference>
<sequence>MKKCFICGVLLSTAMGHAAAQDWSVQPVIGMKAQFGGDPLATIYYTDGTEQDLLAGQGIDFYAGVLLKQSPYSVKASLGYKYSSSMATNIDVAKTALPFNLTGRYDISSGFFVGGGLTHHFSPQLAIDTDTYTYESSLGYHLELGWEAISIGWTSVTYDESGAEFDASTFDVNLELVF</sequence>
<dbReference type="EMBL" id="AAOE01000007">
    <property type="protein sequence ID" value="EAR09791.1"/>
    <property type="molecule type" value="Genomic_DNA"/>
</dbReference>
<feature type="signal peptide" evidence="1">
    <location>
        <begin position="1"/>
        <end position="20"/>
    </location>
</feature>
<keyword evidence="1" id="KW-0732">Signal</keyword>
<dbReference type="HOGENOM" id="CLU_1509417_0_0_6"/>
<proteinExistence type="predicted"/>
<keyword evidence="3" id="KW-1185">Reference proteome</keyword>
<dbReference type="OrthoDB" id="5874203at2"/>
<dbReference type="STRING" id="314283.MED297_05564"/>
<reference evidence="2 3" key="1">
    <citation type="submission" date="2006-02" db="EMBL/GenBank/DDBJ databases">
        <authorList>
            <person name="Pinhassi J."/>
            <person name="Pedros-Alio C."/>
            <person name="Ferriera S."/>
            <person name="Johnson J."/>
            <person name="Kravitz S."/>
            <person name="Halpern A."/>
            <person name="Remington K."/>
            <person name="Beeson K."/>
            <person name="Tran B."/>
            <person name="Rogers Y.-H."/>
            <person name="Friedman R."/>
            <person name="Venter J.C."/>
        </authorList>
    </citation>
    <scope>NUCLEOTIDE SEQUENCE [LARGE SCALE GENOMIC DNA]</scope>
    <source>
        <strain evidence="2 3">MED297</strain>
    </source>
</reference>
<evidence type="ECO:0000256" key="1">
    <source>
        <dbReference type="SAM" id="SignalP"/>
    </source>
</evidence>
<evidence type="ECO:0000313" key="2">
    <source>
        <dbReference type="EMBL" id="EAR09791.1"/>
    </source>
</evidence>
<comment type="caution">
    <text evidence="2">The sequence shown here is derived from an EMBL/GenBank/DDBJ whole genome shotgun (WGS) entry which is preliminary data.</text>
</comment>
<evidence type="ECO:0008006" key="4">
    <source>
        <dbReference type="Google" id="ProtNLM"/>
    </source>
</evidence>